<keyword evidence="1" id="KW-0175">Coiled coil</keyword>
<reference evidence="3 4" key="1">
    <citation type="submission" date="2016-11" db="EMBL/GenBank/DDBJ databases">
        <title>Whole genomes of Flavobacteriaceae.</title>
        <authorList>
            <person name="Stine C."/>
            <person name="Li C."/>
            <person name="Tadesse D."/>
        </authorList>
    </citation>
    <scope>NUCLEOTIDE SEQUENCE [LARGE SCALE GENOMIC DNA]</scope>
    <source>
        <strain evidence="3 4">ATCC 29551</strain>
    </source>
</reference>
<protein>
    <recommendedName>
        <fullName evidence="5">Cell wall anchor protein</fullName>
    </recommendedName>
</protein>
<feature type="coiled-coil region" evidence="1">
    <location>
        <begin position="282"/>
        <end position="319"/>
    </location>
</feature>
<keyword evidence="2" id="KW-0732">Signal</keyword>
<sequence>MKKKLSLLIIILGLSITSINAQTYFPLRNIETNLGPFSNINGQWIAVTPTNNTLGSNYYQGINFGFDTNNYASLVNAIGTDEIYFGRWSFGWNDWNKIWHSGNLNNIKSDFTARTIKTSKINFTNTTYYYNPSSLTKTSYIEFQNADSDKISYIFGAIPPEYHTPGIGIATKSAWDSPEIYNLFCHPNGNVGISTTKPDEKLTVNGKIHAKEIKIDLDFPAPDYVFTNDYKLKSLQEVEEFIKQNSHLPEIPSAKEIEKNGLMLAEMNMSLLKKIEELTLYSIEQNKNNLDLKQKVEKLEKENEGFKSLSERLSKIENQLK</sequence>
<evidence type="ECO:0000313" key="4">
    <source>
        <dbReference type="Proteomes" id="UP000198424"/>
    </source>
</evidence>
<evidence type="ECO:0008006" key="5">
    <source>
        <dbReference type="Google" id="ProtNLM"/>
    </source>
</evidence>
<feature type="signal peptide" evidence="2">
    <location>
        <begin position="1"/>
        <end position="21"/>
    </location>
</feature>
<comment type="caution">
    <text evidence="3">The sequence shown here is derived from an EMBL/GenBank/DDBJ whole genome shotgun (WGS) entry which is preliminary data.</text>
</comment>
<dbReference type="RefSeq" id="WP_051885964.1">
    <property type="nucleotide sequence ID" value="NZ_JBEWQG010000002.1"/>
</dbReference>
<evidence type="ECO:0000256" key="2">
    <source>
        <dbReference type="SAM" id="SignalP"/>
    </source>
</evidence>
<dbReference type="Proteomes" id="UP000198424">
    <property type="component" value="Unassembled WGS sequence"/>
</dbReference>
<gene>
    <name evidence="3" type="ORF">B0A62_12935</name>
</gene>
<proteinExistence type="predicted"/>
<dbReference type="EMBL" id="MUGY01000013">
    <property type="protein sequence ID" value="OXA93650.1"/>
    <property type="molecule type" value="Genomic_DNA"/>
</dbReference>
<keyword evidence="4" id="KW-1185">Reference proteome</keyword>
<name>A0ABX4CGB7_FLAHY</name>
<evidence type="ECO:0000256" key="1">
    <source>
        <dbReference type="SAM" id="Coils"/>
    </source>
</evidence>
<organism evidence="3 4">
    <name type="scientific">Flavobacterium hydatis</name>
    <name type="common">Cytophaga aquatilis</name>
    <dbReference type="NCBI Taxonomy" id="991"/>
    <lineage>
        <taxon>Bacteria</taxon>
        <taxon>Pseudomonadati</taxon>
        <taxon>Bacteroidota</taxon>
        <taxon>Flavobacteriia</taxon>
        <taxon>Flavobacteriales</taxon>
        <taxon>Flavobacteriaceae</taxon>
        <taxon>Flavobacterium</taxon>
    </lineage>
</organism>
<evidence type="ECO:0000313" key="3">
    <source>
        <dbReference type="EMBL" id="OXA93650.1"/>
    </source>
</evidence>
<accession>A0ABX4CGB7</accession>
<feature type="chain" id="PRO_5045579674" description="Cell wall anchor protein" evidence="2">
    <location>
        <begin position="22"/>
        <end position="321"/>
    </location>
</feature>